<accession>B5IFL7</accession>
<sequence length="233" mass="26920">MNTELLYLEDSYLKEFKARVIDRSDEGIYLDRTAFYLGGGGQPADTGKIIANGKEYVVTGVRREDALHLIEGEKPEIGEEVKGIINWERRYKIMRTHTAVHVISGVAYQQFGVVITGNQLYEGRARLDLSFENMSKELAMQIIEESNKVVKKDLPVRWYFISKEEFKNRPELMRVNPKLYEKYDKIRVVEIEGFDIQADGGTHVKHLAEIGKIELQKYESKGKKNKRIYIVLS</sequence>
<dbReference type="InterPro" id="IPR018164">
    <property type="entry name" value="Ala-tRNA-synth_IIc_N"/>
</dbReference>
<evidence type="ECO:0000259" key="5">
    <source>
        <dbReference type="PROSITE" id="PS50860"/>
    </source>
</evidence>
<dbReference type="Pfam" id="PF07973">
    <property type="entry name" value="tRNA_SAD"/>
    <property type="match status" value="1"/>
</dbReference>
<keyword evidence="6" id="KW-0436">Ligase</keyword>
<proteinExistence type="predicted"/>
<dbReference type="GO" id="GO:0005737">
    <property type="term" value="C:cytoplasm"/>
    <property type="evidence" value="ECO:0007669"/>
    <property type="project" value="UniProtKB-SubCell"/>
</dbReference>
<dbReference type="SUPFAM" id="SSF55186">
    <property type="entry name" value="ThrRS/AlaRS common domain"/>
    <property type="match status" value="1"/>
</dbReference>
<evidence type="ECO:0000256" key="4">
    <source>
        <dbReference type="ARBA" id="ARBA00022833"/>
    </source>
</evidence>
<reference evidence="6" key="1">
    <citation type="submission" date="2010-02" db="EMBL/GenBank/DDBJ databases">
        <title>Complete sequence of Aciduliprofundum boonei T469.</title>
        <authorList>
            <consortium name="US DOE Joint Genome Institute"/>
            <person name="Lucas S."/>
            <person name="Copeland A."/>
            <person name="Lapidus A."/>
            <person name="Cheng J.-F."/>
            <person name="Bruce D."/>
            <person name="Goodwin L."/>
            <person name="Pitluck S."/>
            <person name="Saunders E."/>
            <person name="Detter J.C."/>
            <person name="Han C."/>
            <person name="Tapia R."/>
            <person name="Land M."/>
            <person name="Hauser L."/>
            <person name="Kyrpides N."/>
            <person name="Mikhailova N."/>
            <person name="Flores G."/>
            <person name="Reysenbach A.-L."/>
            <person name="Woyke T."/>
        </authorList>
    </citation>
    <scope>NUCLEOTIDE SEQUENCE</scope>
    <source>
        <strain evidence="6">T469</strain>
    </source>
</reference>
<dbReference type="InterPro" id="IPR012947">
    <property type="entry name" value="tRNA_SAD"/>
</dbReference>
<keyword evidence="3" id="KW-0479">Metal-binding</keyword>
<gene>
    <name evidence="6" type="ordered locus">Aboo_1136</name>
</gene>
<dbReference type="SMART" id="SM00863">
    <property type="entry name" value="tRNA_SAD"/>
    <property type="match status" value="1"/>
</dbReference>
<dbReference type="AlphaFoldDB" id="B5IFL7"/>
<dbReference type="Pfam" id="PF01411">
    <property type="entry name" value="tRNA-synt_2c"/>
    <property type="match status" value="1"/>
</dbReference>
<name>B5IFL7_ACIB4</name>
<dbReference type="STRING" id="439481.Aboo_1136"/>
<organism evidence="6 7">
    <name type="scientific">Aciduliprofundum boonei (strain DSM 19572 / T469)</name>
    <dbReference type="NCBI Taxonomy" id="439481"/>
    <lineage>
        <taxon>Archaea</taxon>
        <taxon>Methanobacteriati</taxon>
        <taxon>Thermoplasmatota</taxon>
        <taxon>DHVE2 group</taxon>
        <taxon>Candidatus Aciduliprofundum</taxon>
    </lineage>
</organism>
<evidence type="ECO:0000313" key="6">
    <source>
        <dbReference type="EMBL" id="ADD08945.1"/>
    </source>
</evidence>
<dbReference type="OrthoDB" id="11392at2157"/>
<comment type="cofactor">
    <cofactor evidence="1">
        <name>Zn(2+)</name>
        <dbReference type="ChEBI" id="CHEBI:29105"/>
    </cofactor>
</comment>
<keyword evidence="6" id="KW-0030">Aminoacyl-tRNA synthetase</keyword>
<dbReference type="InterPro" id="IPR018163">
    <property type="entry name" value="Thr/Ala-tRNA-synth_IIc_edit"/>
</dbReference>
<dbReference type="Gene3D" id="3.30.980.10">
    <property type="entry name" value="Threonyl-trna Synthetase, Chain A, domain 2"/>
    <property type="match status" value="1"/>
</dbReference>
<dbReference type="InterPro" id="IPR018165">
    <property type="entry name" value="Ala-tRNA-synth_IIc_core"/>
</dbReference>
<comment type="subcellular location">
    <subcellularLocation>
        <location evidence="2">Cytoplasm</location>
    </subcellularLocation>
</comment>
<dbReference type="GO" id="GO:0005524">
    <property type="term" value="F:ATP binding"/>
    <property type="evidence" value="ECO:0007669"/>
    <property type="project" value="InterPro"/>
</dbReference>
<dbReference type="GeneID" id="8828096"/>
<dbReference type="GO" id="GO:0003676">
    <property type="term" value="F:nucleic acid binding"/>
    <property type="evidence" value="ECO:0007669"/>
    <property type="project" value="InterPro"/>
</dbReference>
<dbReference type="PROSITE" id="PS50860">
    <property type="entry name" value="AA_TRNA_LIGASE_II_ALA"/>
    <property type="match status" value="1"/>
</dbReference>
<dbReference type="GO" id="GO:0002161">
    <property type="term" value="F:aminoacyl-tRNA deacylase activity"/>
    <property type="evidence" value="ECO:0007669"/>
    <property type="project" value="UniProtKB-ARBA"/>
</dbReference>
<dbReference type="GO" id="GO:0006419">
    <property type="term" value="P:alanyl-tRNA aminoacylation"/>
    <property type="evidence" value="ECO:0007669"/>
    <property type="project" value="InterPro"/>
</dbReference>
<keyword evidence="4" id="KW-0862">Zinc</keyword>
<feature type="domain" description="Alanyl-transfer RNA synthetases family profile" evidence="5">
    <location>
        <begin position="1"/>
        <end position="233"/>
    </location>
</feature>
<dbReference type="RefSeq" id="WP_008085736.1">
    <property type="nucleotide sequence ID" value="NC_013926.1"/>
</dbReference>
<dbReference type="Gene3D" id="2.40.30.130">
    <property type="match status" value="1"/>
</dbReference>
<dbReference type="EMBL" id="CP001941">
    <property type="protein sequence ID" value="ADD08945.1"/>
    <property type="molecule type" value="Genomic_DNA"/>
</dbReference>
<dbReference type="PANTHER" id="PTHR43462">
    <property type="entry name" value="ALANYL-TRNA EDITING PROTEIN"/>
    <property type="match status" value="1"/>
</dbReference>
<dbReference type="SUPFAM" id="SSF50447">
    <property type="entry name" value="Translation proteins"/>
    <property type="match status" value="1"/>
</dbReference>
<evidence type="ECO:0000256" key="2">
    <source>
        <dbReference type="ARBA" id="ARBA00004496"/>
    </source>
</evidence>
<dbReference type="HOGENOM" id="CLU_004485_3_2_2"/>
<evidence type="ECO:0000256" key="3">
    <source>
        <dbReference type="ARBA" id="ARBA00022723"/>
    </source>
</evidence>
<dbReference type="InterPro" id="IPR009000">
    <property type="entry name" value="Transl_B-barrel_sf"/>
</dbReference>
<dbReference type="InterPro" id="IPR051335">
    <property type="entry name" value="Alanyl-tRNA_Editing_Enzymes"/>
</dbReference>
<protein>
    <submittedName>
        <fullName evidence="6">Threonyl/alanyl tRNA synthetase SAD</fullName>
    </submittedName>
</protein>
<evidence type="ECO:0000313" key="7">
    <source>
        <dbReference type="Proteomes" id="UP000001400"/>
    </source>
</evidence>
<evidence type="ECO:0000256" key="1">
    <source>
        <dbReference type="ARBA" id="ARBA00001947"/>
    </source>
</evidence>
<dbReference type="eggNOG" id="arCOG01254">
    <property type="taxonomic scope" value="Archaea"/>
</dbReference>
<keyword evidence="7" id="KW-1185">Reference proteome</keyword>
<dbReference type="KEGG" id="abi:Aboo_1136"/>
<dbReference type="PANTHER" id="PTHR43462:SF1">
    <property type="entry name" value="ALANYL-TRNA EDITING PROTEIN AARSD1"/>
    <property type="match status" value="1"/>
</dbReference>
<dbReference type="Proteomes" id="UP000001400">
    <property type="component" value="Chromosome"/>
</dbReference>
<dbReference type="GO" id="GO:0004813">
    <property type="term" value="F:alanine-tRNA ligase activity"/>
    <property type="evidence" value="ECO:0007669"/>
    <property type="project" value="InterPro"/>
</dbReference>
<dbReference type="GO" id="GO:0046872">
    <property type="term" value="F:metal ion binding"/>
    <property type="evidence" value="ECO:0007669"/>
    <property type="project" value="UniProtKB-KW"/>
</dbReference>